<evidence type="ECO:0000256" key="1">
    <source>
        <dbReference type="ARBA" id="ARBA00023015"/>
    </source>
</evidence>
<evidence type="ECO:0000256" key="2">
    <source>
        <dbReference type="ARBA" id="ARBA00023125"/>
    </source>
</evidence>
<evidence type="ECO:0000313" key="4">
    <source>
        <dbReference type="EMBL" id="QNH95428.1"/>
    </source>
</evidence>
<dbReference type="GO" id="GO:0000976">
    <property type="term" value="F:transcription cis-regulatory region binding"/>
    <property type="evidence" value="ECO:0007669"/>
    <property type="project" value="TreeGrafter"/>
</dbReference>
<dbReference type="InterPro" id="IPR001647">
    <property type="entry name" value="HTH_TetR"/>
</dbReference>
<keyword evidence="1" id="KW-0805">Transcription regulation</keyword>
<dbReference type="GO" id="GO:0003700">
    <property type="term" value="F:DNA-binding transcription factor activity"/>
    <property type="evidence" value="ECO:0007669"/>
    <property type="project" value="TreeGrafter"/>
</dbReference>
<dbReference type="Pfam" id="PF00440">
    <property type="entry name" value="TetR_N"/>
    <property type="match status" value="1"/>
</dbReference>
<proteinExistence type="predicted"/>
<gene>
    <name evidence="4" type="ORF">GP473_00780</name>
</gene>
<keyword evidence="5" id="KW-1185">Reference proteome</keyword>
<dbReference type="RefSeq" id="WP_185769609.1">
    <property type="nucleotide sequence ID" value="NZ_CP046883.1"/>
</dbReference>
<name>A0A7G7YLQ8_9CORY</name>
<organism evidence="4 5">
    <name type="scientific">Corynebacterium anserum</name>
    <dbReference type="NCBI Taxonomy" id="2684406"/>
    <lineage>
        <taxon>Bacteria</taxon>
        <taxon>Bacillati</taxon>
        <taxon>Actinomycetota</taxon>
        <taxon>Actinomycetes</taxon>
        <taxon>Mycobacteriales</taxon>
        <taxon>Corynebacteriaceae</taxon>
        <taxon>Corynebacterium</taxon>
    </lineage>
</organism>
<protein>
    <submittedName>
        <fullName evidence="4">TetR family transcriptional regulator</fullName>
    </submittedName>
</protein>
<dbReference type="SUPFAM" id="SSF48498">
    <property type="entry name" value="Tetracyclin repressor-like, C-terminal domain"/>
    <property type="match status" value="1"/>
</dbReference>
<dbReference type="PANTHER" id="PTHR30055">
    <property type="entry name" value="HTH-TYPE TRANSCRIPTIONAL REGULATOR RUTR"/>
    <property type="match status" value="1"/>
</dbReference>
<dbReference type="Gene3D" id="1.10.357.10">
    <property type="entry name" value="Tetracycline Repressor, domain 2"/>
    <property type="match status" value="1"/>
</dbReference>
<dbReference type="InterPro" id="IPR036271">
    <property type="entry name" value="Tet_transcr_reg_TetR-rel_C_sf"/>
</dbReference>
<dbReference type="InterPro" id="IPR050109">
    <property type="entry name" value="HTH-type_TetR-like_transc_reg"/>
</dbReference>
<keyword evidence="2" id="KW-0238">DNA-binding</keyword>
<dbReference type="AlphaFoldDB" id="A0A7G7YLQ8"/>
<dbReference type="Proteomes" id="UP000515275">
    <property type="component" value="Chromosome"/>
</dbReference>
<evidence type="ECO:0000313" key="5">
    <source>
        <dbReference type="Proteomes" id="UP000515275"/>
    </source>
</evidence>
<reference evidence="4 5" key="1">
    <citation type="submission" date="2019-12" db="EMBL/GenBank/DDBJ databases">
        <title>Corynebacterium sp. nov., isolated from feces of the Anser Albifrons in China.</title>
        <authorList>
            <person name="Liu Q."/>
        </authorList>
    </citation>
    <scope>NUCLEOTIDE SEQUENCE [LARGE SCALE GENOMIC DNA]</scope>
    <source>
        <strain evidence="4 5">23H37-10</strain>
    </source>
</reference>
<dbReference type="KEGG" id="cans:GP473_00780"/>
<dbReference type="PROSITE" id="PS50977">
    <property type="entry name" value="HTH_TETR_2"/>
    <property type="match status" value="1"/>
</dbReference>
<accession>A0A7G7YLQ8</accession>
<sequence length="206" mass="22573">MGRREEIIEAARSIMAEAGIEAMSVRNVAARAGIGASTLRYYFPSHQELLDAVASDAMIGILQDCRIHDQSLPADERLIECLAQFLPIREEQHASLETLLAAYASCFDHGKLVGNQHLRTVISQGTTQIIRWLTILQSEGQELRSGPETIAEALIIHLDGITLRMISMAPDFTHDDALTHLKVIVDAVLVTLNNNPESSTSEVCDG</sequence>
<dbReference type="PANTHER" id="PTHR30055:SF234">
    <property type="entry name" value="HTH-TYPE TRANSCRIPTIONAL REGULATOR BETI"/>
    <property type="match status" value="1"/>
</dbReference>
<keyword evidence="3" id="KW-0804">Transcription</keyword>
<dbReference type="SUPFAM" id="SSF46689">
    <property type="entry name" value="Homeodomain-like"/>
    <property type="match status" value="1"/>
</dbReference>
<evidence type="ECO:0000256" key="3">
    <source>
        <dbReference type="ARBA" id="ARBA00023163"/>
    </source>
</evidence>
<dbReference type="EMBL" id="CP046883">
    <property type="protein sequence ID" value="QNH95428.1"/>
    <property type="molecule type" value="Genomic_DNA"/>
</dbReference>
<dbReference type="PRINTS" id="PR00455">
    <property type="entry name" value="HTHTETR"/>
</dbReference>
<dbReference type="InterPro" id="IPR009057">
    <property type="entry name" value="Homeodomain-like_sf"/>
</dbReference>